<comment type="subcellular location">
    <subcellularLocation>
        <location evidence="1">Cell membrane</location>
        <topology evidence="1">Lipid-anchor</topology>
    </subcellularLocation>
</comment>
<comment type="similarity">
    <text evidence="2">Belongs to the BMP lipoprotein family.</text>
</comment>
<evidence type="ECO:0000256" key="3">
    <source>
        <dbReference type="ARBA" id="ARBA00022475"/>
    </source>
</evidence>
<evidence type="ECO:0000256" key="6">
    <source>
        <dbReference type="ARBA" id="ARBA00023288"/>
    </source>
</evidence>
<dbReference type="SUPFAM" id="SSF53822">
    <property type="entry name" value="Periplasmic binding protein-like I"/>
    <property type="match status" value="1"/>
</dbReference>
<keyword evidence="6" id="KW-0449">Lipoprotein</keyword>
<keyword evidence="5" id="KW-0472">Membrane</keyword>
<dbReference type="GO" id="GO:0005886">
    <property type="term" value="C:plasma membrane"/>
    <property type="evidence" value="ECO:0007669"/>
    <property type="project" value="UniProtKB-SubCell"/>
</dbReference>
<evidence type="ECO:0000256" key="1">
    <source>
        <dbReference type="ARBA" id="ARBA00004193"/>
    </source>
</evidence>
<protein>
    <submittedName>
        <fullName evidence="8">Membrane protein</fullName>
    </submittedName>
</protein>
<evidence type="ECO:0000256" key="2">
    <source>
        <dbReference type="ARBA" id="ARBA00008610"/>
    </source>
</evidence>
<evidence type="ECO:0000313" key="9">
    <source>
        <dbReference type="Proteomes" id="UP000077339"/>
    </source>
</evidence>
<dbReference type="PANTHER" id="PTHR34296">
    <property type="entry name" value="TRANSCRIPTIONAL ACTIVATOR PROTEIN MED"/>
    <property type="match status" value="1"/>
</dbReference>
<dbReference type="AlphaFoldDB" id="A0A176K0L6"/>
<dbReference type="STRING" id="1453497.AT15_01115"/>
<gene>
    <name evidence="8" type="ORF">AT15_01115</name>
</gene>
<dbReference type="InterPro" id="IPR050957">
    <property type="entry name" value="BMP_lipoprotein"/>
</dbReference>
<dbReference type="EMBL" id="JFHK01000015">
    <property type="protein sequence ID" value="OAA30147.1"/>
    <property type="molecule type" value="Genomic_DNA"/>
</dbReference>
<sequence>MKRTLLLLVVLTAIAIAFAKYNVGILIPGEIGGNPIYELVAAGAEKAEGTEISVKLVEGGYNPGKWEPLLRSMAASRKYDLLITLTEGMPDPVKRVAAEFPEQKIVLVDGILNEEIENVYSIGFRDEEMAFLAGIFAGLVTRSELAGSNPEHIVGLIAGDTYPAMTEKMKPAYEKGVKLVTPDAQVVFSVAGSWADPTKGKELAAEQYDKGVDIILSIAGGTGIGIIDEASTRGTYVMGVDSNIIPFKPGTILACALKHIDRVIYDIIVDASRGQLIYGKNIRVGVSEGVIGFTFEDENYKKYVPEWIREIVKAYYTLLKYSLIDVLGE</sequence>
<organism evidence="8 9">
    <name type="scientific">Kosmotoga arenicorallina S304</name>
    <dbReference type="NCBI Taxonomy" id="1453497"/>
    <lineage>
        <taxon>Bacteria</taxon>
        <taxon>Thermotogati</taxon>
        <taxon>Thermotogota</taxon>
        <taxon>Thermotogae</taxon>
        <taxon>Kosmotogales</taxon>
        <taxon>Kosmotogaceae</taxon>
        <taxon>Kosmotoga</taxon>
    </lineage>
</organism>
<name>A0A176K0L6_9BACT</name>
<dbReference type="Proteomes" id="UP000077339">
    <property type="component" value="Unassembled WGS sequence"/>
</dbReference>
<proteinExistence type="inferred from homology"/>
<feature type="domain" description="ABC transporter substrate-binding protein PnrA-like" evidence="7">
    <location>
        <begin position="21"/>
        <end position="315"/>
    </location>
</feature>
<comment type="caution">
    <text evidence="8">The sequence shown here is derived from an EMBL/GenBank/DDBJ whole genome shotgun (WGS) entry which is preliminary data.</text>
</comment>
<dbReference type="PATRIC" id="fig|1453497.3.peg.233"/>
<reference evidence="8 9" key="1">
    <citation type="submission" date="2014-02" db="EMBL/GenBank/DDBJ databases">
        <title>Kosmotoga genome sequencing.</title>
        <authorList>
            <person name="Pollo S.M."/>
            <person name="Charchuk R."/>
            <person name="Nesbo C.L."/>
        </authorList>
    </citation>
    <scope>NUCLEOTIDE SEQUENCE [LARGE SCALE GENOMIC DNA]</scope>
    <source>
        <strain evidence="8 9">S304</strain>
    </source>
</reference>
<evidence type="ECO:0000256" key="5">
    <source>
        <dbReference type="ARBA" id="ARBA00023136"/>
    </source>
</evidence>
<keyword evidence="4" id="KW-0732">Signal</keyword>
<dbReference type="OrthoDB" id="9769871at2"/>
<dbReference type="Pfam" id="PF02608">
    <property type="entry name" value="Bmp"/>
    <property type="match status" value="1"/>
</dbReference>
<evidence type="ECO:0000313" key="8">
    <source>
        <dbReference type="EMBL" id="OAA30147.1"/>
    </source>
</evidence>
<evidence type="ECO:0000256" key="4">
    <source>
        <dbReference type="ARBA" id="ARBA00022729"/>
    </source>
</evidence>
<dbReference type="Gene3D" id="3.40.50.2300">
    <property type="match status" value="2"/>
</dbReference>
<keyword evidence="3" id="KW-1003">Cell membrane</keyword>
<dbReference type="PANTHER" id="PTHR34296:SF2">
    <property type="entry name" value="ABC TRANSPORTER GUANOSINE-BINDING PROTEIN NUPN"/>
    <property type="match status" value="1"/>
</dbReference>
<dbReference type="InterPro" id="IPR003760">
    <property type="entry name" value="PnrA-like"/>
</dbReference>
<accession>A0A176K0L6</accession>
<evidence type="ECO:0000259" key="7">
    <source>
        <dbReference type="Pfam" id="PF02608"/>
    </source>
</evidence>
<dbReference type="RefSeq" id="WP_068347860.1">
    <property type="nucleotide sequence ID" value="NZ_JFHK01000015.1"/>
</dbReference>
<keyword evidence="9" id="KW-1185">Reference proteome</keyword>
<dbReference type="InterPro" id="IPR028082">
    <property type="entry name" value="Peripla_BP_I"/>
</dbReference>